<dbReference type="AlphaFoldDB" id="A0A3M7SJ69"/>
<feature type="non-terminal residue" evidence="1">
    <location>
        <position position="190"/>
    </location>
</feature>
<evidence type="ECO:0000313" key="1">
    <source>
        <dbReference type="EMBL" id="RNA35650.1"/>
    </source>
</evidence>
<name>A0A3M7SJ69_BRAPC</name>
<accession>A0A3M7SJ69</accession>
<dbReference type="EMBL" id="REGN01001306">
    <property type="protein sequence ID" value="RNA35650.1"/>
    <property type="molecule type" value="Genomic_DNA"/>
</dbReference>
<proteinExistence type="predicted"/>
<sequence length="190" mass="22375">LHLHIIRNQQDAYEIPNFQQIAQQEDPDLKWLIEKKNAKIQLSAINQKELTAGQKQVIKFYNQFVVLDNKLYFLKEGEEPQDVLVAPNPDQPMAERYLSQLKDHLEEAFRQVEKNQEIKLEKTKWLYNRNIKPSSYKEGDLVLKNVVTIKPGLSKKLALKWEGPFLIIKKINEQNYQVRLAKNPKARTRV</sequence>
<feature type="non-terminal residue" evidence="1">
    <location>
        <position position="1"/>
    </location>
</feature>
<comment type="caution">
    <text evidence="1">The sequence shown here is derived from an EMBL/GenBank/DDBJ whole genome shotgun (WGS) entry which is preliminary data.</text>
</comment>
<dbReference type="Proteomes" id="UP000276133">
    <property type="component" value="Unassembled WGS sequence"/>
</dbReference>
<dbReference type="OrthoDB" id="10030726at2759"/>
<protein>
    <submittedName>
        <fullName evidence="1">Retrovirus-related Pol poly from transposon</fullName>
    </submittedName>
</protein>
<evidence type="ECO:0000313" key="2">
    <source>
        <dbReference type="Proteomes" id="UP000276133"/>
    </source>
</evidence>
<reference evidence="1 2" key="1">
    <citation type="journal article" date="2018" name="Sci. Rep.">
        <title>Genomic signatures of local adaptation to the degree of environmental predictability in rotifers.</title>
        <authorList>
            <person name="Franch-Gras L."/>
            <person name="Hahn C."/>
            <person name="Garcia-Roger E.M."/>
            <person name="Carmona M.J."/>
            <person name="Serra M."/>
            <person name="Gomez A."/>
        </authorList>
    </citation>
    <scope>NUCLEOTIDE SEQUENCE [LARGE SCALE GENOMIC DNA]</scope>
    <source>
        <strain evidence="1">HYR1</strain>
    </source>
</reference>
<organism evidence="1 2">
    <name type="scientific">Brachionus plicatilis</name>
    <name type="common">Marine rotifer</name>
    <name type="synonym">Brachionus muelleri</name>
    <dbReference type="NCBI Taxonomy" id="10195"/>
    <lineage>
        <taxon>Eukaryota</taxon>
        <taxon>Metazoa</taxon>
        <taxon>Spiralia</taxon>
        <taxon>Gnathifera</taxon>
        <taxon>Rotifera</taxon>
        <taxon>Eurotatoria</taxon>
        <taxon>Monogononta</taxon>
        <taxon>Pseudotrocha</taxon>
        <taxon>Ploima</taxon>
        <taxon>Brachionidae</taxon>
        <taxon>Brachionus</taxon>
    </lineage>
</organism>
<gene>
    <name evidence="1" type="ORF">BpHYR1_047957</name>
</gene>
<keyword evidence="2" id="KW-1185">Reference proteome</keyword>